<dbReference type="EMBL" id="NIDE01000007">
    <property type="protein sequence ID" value="OWK41134.1"/>
    <property type="molecule type" value="Genomic_DNA"/>
</dbReference>
<protein>
    <submittedName>
        <fullName evidence="1">Uncharacterized protein</fullName>
    </submittedName>
</protein>
<dbReference type="Proteomes" id="UP000214646">
    <property type="component" value="Unassembled WGS sequence"/>
</dbReference>
<organism evidence="1 2">
    <name type="scientific">Fimbriiglobus ruber</name>
    <dbReference type="NCBI Taxonomy" id="1908690"/>
    <lineage>
        <taxon>Bacteria</taxon>
        <taxon>Pseudomonadati</taxon>
        <taxon>Planctomycetota</taxon>
        <taxon>Planctomycetia</taxon>
        <taxon>Gemmatales</taxon>
        <taxon>Gemmataceae</taxon>
        <taxon>Fimbriiglobus</taxon>
    </lineage>
</organism>
<proteinExistence type="predicted"/>
<evidence type="ECO:0000313" key="2">
    <source>
        <dbReference type="Proteomes" id="UP000214646"/>
    </source>
</evidence>
<dbReference type="AlphaFoldDB" id="A0A225DN63"/>
<gene>
    <name evidence="1" type="ORF">FRUB_05026</name>
</gene>
<sequence>MLKGVVPWTAFDRRASICARAETSFCAVAARDRPKDPFPRSEVEERSRQFVNLLTRDGICRAVLTNGKRGGALGRNRVPRPAFVSDAGGRCAANHIGAEGSVKSAKILFSTFQWPLYGQPHRRRARVSFYPLPETSFNGHCTANHIGATLFGINLDVSQSVVSMATVRPTTSAPLCRESVAVRSDEFQWPLYGQPHRRRRPRRQLRFDRVWVSMATVRPTTSAPSSPVGRAETRLSFQWPLYGQPHRRQVWLE</sequence>
<keyword evidence="2" id="KW-1185">Reference proteome</keyword>
<accession>A0A225DN63</accession>
<name>A0A225DN63_9BACT</name>
<evidence type="ECO:0000313" key="1">
    <source>
        <dbReference type="EMBL" id="OWK41134.1"/>
    </source>
</evidence>
<comment type="caution">
    <text evidence="1">The sequence shown here is derived from an EMBL/GenBank/DDBJ whole genome shotgun (WGS) entry which is preliminary data.</text>
</comment>
<reference evidence="2" key="1">
    <citation type="submission" date="2017-06" db="EMBL/GenBank/DDBJ databases">
        <title>Genome analysis of Fimbriiglobus ruber SP5, the first member of the order Planctomycetales with confirmed chitinolytic capability.</title>
        <authorList>
            <person name="Ravin N.V."/>
            <person name="Rakitin A.L."/>
            <person name="Ivanova A.A."/>
            <person name="Beletsky A.V."/>
            <person name="Kulichevskaya I.S."/>
            <person name="Mardanov A.V."/>
            <person name="Dedysh S.N."/>
        </authorList>
    </citation>
    <scope>NUCLEOTIDE SEQUENCE [LARGE SCALE GENOMIC DNA]</scope>
    <source>
        <strain evidence="2">SP5</strain>
    </source>
</reference>